<name>A0A125W7F9_ENTFL</name>
<comment type="catalytic activity">
    <reaction evidence="6">
        <text>3',3'-c-di-AMP + H2O = 5'-O-phosphonoadenylyl-(3'-&gt;5')-adenosine + H(+)</text>
        <dbReference type="Rhea" id="RHEA:54420"/>
        <dbReference type="ChEBI" id="CHEBI:15377"/>
        <dbReference type="ChEBI" id="CHEBI:15378"/>
        <dbReference type="ChEBI" id="CHEBI:71500"/>
        <dbReference type="ChEBI" id="CHEBI:138171"/>
    </reaction>
</comment>
<dbReference type="EMBL" id="AEBR01000029">
    <property type="protein sequence ID" value="EFM83285.1"/>
    <property type="molecule type" value="Genomic_DNA"/>
</dbReference>
<dbReference type="HOGENOM" id="CLU_018278_0_0_9"/>
<proteinExistence type="inferred from homology"/>
<feature type="binding site" evidence="7">
    <location>
        <position position="459"/>
    </location>
    <ligand>
        <name>Mn(2+)</name>
        <dbReference type="ChEBI" id="CHEBI:29035"/>
        <label>2</label>
    </ligand>
</feature>
<evidence type="ECO:0000256" key="7">
    <source>
        <dbReference type="PIRSR" id="PIRSR026583-50"/>
    </source>
</evidence>
<evidence type="ECO:0000259" key="9">
    <source>
        <dbReference type="PROSITE" id="PS50887"/>
    </source>
</evidence>
<dbReference type="Gene3D" id="3.90.1640.10">
    <property type="entry name" value="inorganic pyrophosphatase (n-terminal core)"/>
    <property type="match status" value="1"/>
</dbReference>
<comment type="similarity">
    <text evidence="6">Belongs to the GdpP/PdeA phosphodiesterase family.</text>
</comment>
<protein>
    <recommendedName>
        <fullName evidence="6">Cyclic-di-AMP phosphodiesterase</fullName>
        <ecNumber evidence="6">3.1.4.-</ecNumber>
    </recommendedName>
</protein>
<dbReference type="Proteomes" id="UP000004846">
    <property type="component" value="Unassembled WGS sequence"/>
</dbReference>
<accession>A0A125W7F9</accession>
<dbReference type="GO" id="GO:0016787">
    <property type="term" value="F:hydrolase activity"/>
    <property type="evidence" value="ECO:0007669"/>
    <property type="project" value="UniProtKB-UniRule"/>
</dbReference>
<dbReference type="InterPro" id="IPR003156">
    <property type="entry name" value="DHHA1_dom"/>
</dbReference>
<comment type="subcellular location">
    <subcellularLocation>
        <location evidence="1">Cell membrane</location>
        <topology evidence="1">Multi-pass membrane protein</topology>
    </subcellularLocation>
</comment>
<dbReference type="Pfam" id="PF21370">
    <property type="entry name" value="PAS_GdpP"/>
    <property type="match status" value="1"/>
</dbReference>
<feature type="domain" description="GGDEF" evidence="9">
    <location>
        <begin position="186"/>
        <end position="314"/>
    </location>
</feature>
<dbReference type="Gene3D" id="3.10.310.30">
    <property type="match status" value="1"/>
</dbReference>
<dbReference type="InterPro" id="IPR001667">
    <property type="entry name" value="DDH_dom"/>
</dbReference>
<evidence type="ECO:0000256" key="5">
    <source>
        <dbReference type="ARBA" id="ARBA00023136"/>
    </source>
</evidence>
<sequence length="674" mass="75765">MEQVASKVCRKIGGKKMQKKRIQKNGFLIVVGLLLVEFLLYFLLTNKWLLLAGIIALDIFLLVVIRLLIRDVEITNVEKIQEASSIAEQSLDYVVNEVPVGIITYNGETRAVEWLNPYAASIFNKDNQLTLTASQVTSYLELAERNQDIFTIDENTYRFSVNKEQHTITFEDITKESNLYQEKVEMQTAIGIVSVDNYDDVTDTMDEKEISYLNSFITTMVSDWMDQYKVFYKRINAERYFFIAQWEDIQKMMDEKFSILDTIRKESANHEVAITLSMGIAYGGPTLDQTGTTAQTNLDTALVRGGDQVVVKEAKDEAKPLFFGGKTAVTTKRSQVRSRAMSMAIKGIIAESADIYIMGHRYPDMDALGSAFGVARLASFNNRKAWIVLDDNEIIPDVKRVLEAIKEYPELEERIISPKEAMKRKKESSLLVMVDYHKPSLSISQELYERFDKVVIIDHHRRGDEFPAKPLLSYIESSASSASELVTELIEYQSNSANKLQAFEATMMLAGIVVDTKSFNTRTTARTFDVASYLRTCGADSSLVQYLLSSDLTSYLEMNNLISKSEYVTKDTVVVAGSEDKEYDSVTAAKTADTLLSMAGINAAFVITKRTDQQIGISARSNGSINVQIIMENLGGGGHFTNAAVQLSNVTVAEVKEQLLDVIRQNINEMYEQE</sequence>
<keyword evidence="7" id="KW-0464">Manganese</keyword>
<keyword evidence="5 6" id="KW-0472">Membrane</keyword>
<feature type="transmembrane region" description="Helical" evidence="8">
    <location>
        <begin position="50"/>
        <end position="69"/>
    </location>
</feature>
<dbReference type="InterPro" id="IPR049553">
    <property type="entry name" value="GdpP-like_PAS"/>
</dbReference>
<feature type="binding site" evidence="7">
    <location>
        <position position="435"/>
    </location>
    <ligand>
        <name>Mn(2+)</name>
        <dbReference type="ChEBI" id="CHEBI:29035"/>
        <label>2</label>
    </ligand>
</feature>
<feature type="binding site" evidence="7">
    <location>
        <position position="366"/>
    </location>
    <ligand>
        <name>Mn(2+)</name>
        <dbReference type="ChEBI" id="CHEBI:29035"/>
        <label>2</label>
    </ligand>
</feature>
<evidence type="ECO:0000313" key="11">
    <source>
        <dbReference type="Proteomes" id="UP000004846"/>
    </source>
</evidence>
<feature type="binding site" evidence="7">
    <location>
        <position position="364"/>
    </location>
    <ligand>
        <name>Mn(2+)</name>
        <dbReference type="ChEBI" id="CHEBI:29035"/>
        <label>1</label>
    </ligand>
</feature>
<feature type="binding site" evidence="7">
    <location>
        <position position="515"/>
    </location>
    <ligand>
        <name>Mn(2+)</name>
        <dbReference type="ChEBI" id="CHEBI:29035"/>
        <label>2</label>
    </ligand>
</feature>
<dbReference type="SUPFAM" id="SSF64182">
    <property type="entry name" value="DHH phosphoesterases"/>
    <property type="match status" value="1"/>
</dbReference>
<dbReference type="InterPro" id="IPR000160">
    <property type="entry name" value="GGDEF_dom"/>
</dbReference>
<dbReference type="PIRSF" id="PIRSF026583">
    <property type="entry name" value="YybT"/>
    <property type="match status" value="1"/>
</dbReference>
<dbReference type="Pfam" id="PF01368">
    <property type="entry name" value="DHH"/>
    <property type="match status" value="1"/>
</dbReference>
<dbReference type="GO" id="GO:0005886">
    <property type="term" value="C:plasma membrane"/>
    <property type="evidence" value="ECO:0007669"/>
    <property type="project" value="UniProtKB-SubCell"/>
</dbReference>
<dbReference type="PROSITE" id="PS50887">
    <property type="entry name" value="GGDEF"/>
    <property type="match status" value="1"/>
</dbReference>
<evidence type="ECO:0000256" key="3">
    <source>
        <dbReference type="ARBA" id="ARBA00022692"/>
    </source>
</evidence>
<dbReference type="PANTHER" id="PTHR47618">
    <property type="entry name" value="BIFUNCTIONAL OLIGORIBONUCLEASE AND PAP PHOSPHATASE NRNA"/>
    <property type="match status" value="1"/>
</dbReference>
<keyword evidence="6" id="KW-0378">Hydrolase</keyword>
<dbReference type="PANTHER" id="PTHR47618:SF2">
    <property type="entry name" value="CYCLIC-DI-AMP PHOSPHODIESTERASE GDPP"/>
    <property type="match status" value="1"/>
</dbReference>
<reference evidence="10 11" key="1">
    <citation type="submission" date="2010-07" db="EMBL/GenBank/DDBJ databases">
        <authorList>
            <person name="Sid Ahmed O."/>
        </authorList>
    </citation>
    <scope>NUCLEOTIDE SEQUENCE [LARGE SCALE GENOMIC DNA]</scope>
    <source>
        <strain evidence="10 11">TX4248</strain>
    </source>
</reference>
<gene>
    <name evidence="10" type="ORF">HMPREF9498_01056</name>
</gene>
<dbReference type="GO" id="GO:0046872">
    <property type="term" value="F:metal ion binding"/>
    <property type="evidence" value="ECO:0007669"/>
    <property type="project" value="UniProtKB-KW"/>
</dbReference>
<organism evidence="10 11">
    <name type="scientific">Enterococcus faecalis TX4248</name>
    <dbReference type="NCBI Taxonomy" id="749495"/>
    <lineage>
        <taxon>Bacteria</taxon>
        <taxon>Bacillati</taxon>
        <taxon>Bacillota</taxon>
        <taxon>Bacilli</taxon>
        <taxon>Lactobacillales</taxon>
        <taxon>Enterococcaceae</taxon>
        <taxon>Enterococcus</taxon>
    </lineage>
</organism>
<evidence type="ECO:0000256" key="2">
    <source>
        <dbReference type="ARBA" id="ARBA00022475"/>
    </source>
</evidence>
<dbReference type="RefSeq" id="WP_002402078.1">
    <property type="nucleotide sequence ID" value="NZ_GL454434.1"/>
</dbReference>
<dbReference type="InterPro" id="IPR014528">
    <property type="entry name" value="GdpP/PdeA"/>
</dbReference>
<feature type="binding site" evidence="7">
    <location>
        <position position="360"/>
    </location>
    <ligand>
        <name>Mn(2+)</name>
        <dbReference type="ChEBI" id="CHEBI:29035"/>
        <label>1</label>
    </ligand>
</feature>
<comment type="function">
    <text evidence="6">Has phosphodiesterase (PDE) activity against cyclic-di-AMP (c-di-AMP).</text>
</comment>
<dbReference type="GO" id="GO:0106409">
    <property type="term" value="F:cyclic-di-AMP phosphodiesterase activity"/>
    <property type="evidence" value="ECO:0007669"/>
    <property type="project" value="RHEA"/>
</dbReference>
<dbReference type="FunFam" id="3.90.1640.10:FF:000002">
    <property type="entry name" value="Cyclic-di-AMP phosphodiesterase"/>
    <property type="match status" value="1"/>
</dbReference>
<dbReference type="Pfam" id="PF24898">
    <property type="entry name" value="GGDEF_GdpP"/>
    <property type="match status" value="1"/>
</dbReference>
<comment type="caution">
    <text evidence="10">The sequence shown here is derived from an EMBL/GenBank/DDBJ whole genome shotgun (WGS) entry which is preliminary data.</text>
</comment>
<dbReference type="Gene3D" id="3.30.450.20">
    <property type="entry name" value="PAS domain"/>
    <property type="match status" value="1"/>
</dbReference>
<evidence type="ECO:0000313" key="10">
    <source>
        <dbReference type="EMBL" id="EFM83285.1"/>
    </source>
</evidence>
<evidence type="ECO:0000256" key="8">
    <source>
        <dbReference type="SAM" id="Phobius"/>
    </source>
</evidence>
<keyword evidence="7" id="KW-0479">Metal-binding</keyword>
<feature type="transmembrane region" description="Helical" evidence="8">
    <location>
        <begin position="25"/>
        <end position="44"/>
    </location>
</feature>
<keyword evidence="4 8" id="KW-1133">Transmembrane helix</keyword>
<comment type="cofactor">
    <cofactor evidence="7">
        <name>Mn(2+)</name>
        <dbReference type="ChEBI" id="CHEBI:29035"/>
    </cofactor>
    <text evidence="7">For phosphodiesterase activity, probably binds 2 Mn(2+) per subunit.</text>
</comment>
<dbReference type="InterPro" id="IPR038763">
    <property type="entry name" value="DHH_sf"/>
</dbReference>
<evidence type="ECO:0000256" key="6">
    <source>
        <dbReference type="PIRNR" id="PIRNR026583"/>
    </source>
</evidence>
<evidence type="ECO:0000256" key="4">
    <source>
        <dbReference type="ARBA" id="ARBA00022989"/>
    </source>
</evidence>
<dbReference type="AlphaFoldDB" id="A0A125W7F9"/>
<keyword evidence="3 8" id="KW-0812">Transmembrane</keyword>
<keyword evidence="2 6" id="KW-1003">Cell membrane</keyword>
<dbReference type="EC" id="3.1.4.-" evidence="6"/>
<dbReference type="Pfam" id="PF02272">
    <property type="entry name" value="DHHA1"/>
    <property type="match status" value="1"/>
</dbReference>
<dbReference type="GO" id="GO:0003676">
    <property type="term" value="F:nucleic acid binding"/>
    <property type="evidence" value="ECO:0007669"/>
    <property type="project" value="UniProtKB-UniRule"/>
</dbReference>
<dbReference type="InterPro" id="IPR051319">
    <property type="entry name" value="Oligoribo/pAp-PDE_c-di-AMP_PDE"/>
</dbReference>
<evidence type="ECO:0000256" key="1">
    <source>
        <dbReference type="ARBA" id="ARBA00004651"/>
    </source>
</evidence>
<feature type="binding site" evidence="7">
    <location>
        <position position="435"/>
    </location>
    <ligand>
        <name>Mn(2+)</name>
        <dbReference type="ChEBI" id="CHEBI:29035"/>
        <label>1</label>
    </ligand>
</feature>